<dbReference type="PANTHER" id="PTHR47739:SF1">
    <property type="entry name" value="TRNA1(VAL) (ADENINE(37)-N6)-METHYLTRANSFERASE"/>
    <property type="match status" value="1"/>
</dbReference>
<dbReference type="EMBL" id="JACHHH010000017">
    <property type="protein sequence ID" value="MBB6042398.1"/>
    <property type="molecule type" value="Genomic_DNA"/>
</dbReference>
<evidence type="ECO:0000259" key="1">
    <source>
        <dbReference type="Pfam" id="PF05175"/>
    </source>
</evidence>
<dbReference type="SUPFAM" id="SSF53335">
    <property type="entry name" value="S-adenosyl-L-methionine-dependent methyltransferases"/>
    <property type="match status" value="1"/>
</dbReference>
<gene>
    <name evidence="2" type="ORF">HNQ46_002398</name>
</gene>
<reference evidence="2 3" key="1">
    <citation type="submission" date="2020-08" db="EMBL/GenBank/DDBJ databases">
        <title>Genomic Encyclopedia of Type Strains, Phase IV (KMG-IV): sequencing the most valuable type-strain genomes for metagenomic binning, comparative biology and taxonomic classification.</title>
        <authorList>
            <person name="Goeker M."/>
        </authorList>
    </citation>
    <scope>NUCLEOTIDE SEQUENCE [LARGE SCALE GENOMIC DNA]</scope>
    <source>
        <strain evidence="2 3">DSM 17245</strain>
    </source>
</reference>
<protein>
    <submittedName>
        <fullName evidence="2">tRNA1Val (Adenine37-N6)-methyltransferase</fullName>
        <ecNumber evidence="2">2.1.1.223</ecNumber>
    </submittedName>
</protein>
<evidence type="ECO:0000313" key="3">
    <source>
        <dbReference type="Proteomes" id="UP000522163"/>
    </source>
</evidence>
<dbReference type="AlphaFoldDB" id="A0A7W9SHS0"/>
<dbReference type="Gene3D" id="3.40.50.150">
    <property type="entry name" value="Vaccinia Virus protein VP39"/>
    <property type="match status" value="1"/>
</dbReference>
<dbReference type="GO" id="GO:0032259">
    <property type="term" value="P:methylation"/>
    <property type="evidence" value="ECO:0007669"/>
    <property type="project" value="UniProtKB-KW"/>
</dbReference>
<comment type="caution">
    <text evidence="2">The sequence shown here is derived from an EMBL/GenBank/DDBJ whole genome shotgun (WGS) entry which is preliminary data.</text>
</comment>
<keyword evidence="2" id="KW-0489">Methyltransferase</keyword>
<dbReference type="Proteomes" id="UP000522163">
    <property type="component" value="Unassembled WGS sequence"/>
</dbReference>
<keyword evidence="2" id="KW-0808">Transferase</keyword>
<proteinExistence type="predicted"/>
<dbReference type="GeneID" id="85015908"/>
<name>A0A7W9SHS0_9FIRM</name>
<accession>A0A7W9SHS0</accession>
<sequence length="252" mass="28248">MERIDDLQCKGYRIIQDSEAFCYGTDAVLLANFAKQGVKRGRVFDLCTGNGIVPLLLSAKTEAESIYGIEIQREAVELAKRSVALNEEERIHILEGDLCKIQEQRTAEGKSLASSFTVVTANPPYMQGDLQNPLEKKNIARHEVSCSFSDVAEAARYLLAPKGKFYLVHRPKRMAEIISILREKGLEPKRLQMVHSFVEGEAKLFLLEAVRGASVELRILPPLILYREKGVYSKELLEIYGMDASEDNGVND</sequence>
<dbReference type="Pfam" id="PF05175">
    <property type="entry name" value="MTS"/>
    <property type="match status" value="1"/>
</dbReference>
<dbReference type="PANTHER" id="PTHR47739">
    <property type="entry name" value="TRNA1(VAL) (ADENINE(37)-N6)-METHYLTRANSFERASE"/>
    <property type="match status" value="1"/>
</dbReference>
<dbReference type="RefSeq" id="WP_183684867.1">
    <property type="nucleotide sequence ID" value="NZ_JACHHH010000017.1"/>
</dbReference>
<dbReference type="InterPro" id="IPR050210">
    <property type="entry name" value="tRNA_Adenine-N(6)_MTase"/>
</dbReference>
<evidence type="ECO:0000313" key="2">
    <source>
        <dbReference type="EMBL" id="MBB6042398.1"/>
    </source>
</evidence>
<organism evidence="2 3">
    <name type="scientific">Oribacterium sinus</name>
    <dbReference type="NCBI Taxonomy" id="237576"/>
    <lineage>
        <taxon>Bacteria</taxon>
        <taxon>Bacillati</taxon>
        <taxon>Bacillota</taxon>
        <taxon>Clostridia</taxon>
        <taxon>Lachnospirales</taxon>
        <taxon>Lachnospiraceae</taxon>
        <taxon>Oribacterium</taxon>
    </lineage>
</organism>
<dbReference type="InterPro" id="IPR007848">
    <property type="entry name" value="Small_mtfrase_dom"/>
</dbReference>
<feature type="domain" description="Methyltransferase small" evidence="1">
    <location>
        <begin position="27"/>
        <end position="172"/>
    </location>
</feature>
<dbReference type="CDD" id="cd02440">
    <property type="entry name" value="AdoMet_MTases"/>
    <property type="match status" value="1"/>
</dbReference>
<dbReference type="GO" id="GO:0008168">
    <property type="term" value="F:methyltransferase activity"/>
    <property type="evidence" value="ECO:0007669"/>
    <property type="project" value="UniProtKB-KW"/>
</dbReference>
<dbReference type="InterPro" id="IPR029063">
    <property type="entry name" value="SAM-dependent_MTases_sf"/>
</dbReference>
<dbReference type="EC" id="2.1.1.223" evidence="2"/>